<feature type="transmembrane region" description="Helical" evidence="1">
    <location>
        <begin position="145"/>
        <end position="169"/>
    </location>
</feature>
<reference evidence="2" key="1">
    <citation type="submission" date="2022-04" db="EMBL/GenBank/DDBJ databases">
        <title>A functionally conserved STORR gene fusion in Papaver species that diverged 16.8 million years ago.</title>
        <authorList>
            <person name="Catania T."/>
        </authorList>
    </citation>
    <scope>NUCLEOTIDE SEQUENCE</scope>
    <source>
        <strain evidence="2">S-188037</strain>
    </source>
</reference>
<keyword evidence="1" id="KW-0812">Transmembrane</keyword>
<dbReference type="AlphaFoldDB" id="A0AAD4S7X8"/>
<accession>A0AAD4S7X8</accession>
<gene>
    <name evidence="2" type="ORF">MKW98_015129</name>
</gene>
<feature type="transmembrane region" description="Helical" evidence="1">
    <location>
        <begin position="189"/>
        <end position="208"/>
    </location>
</feature>
<keyword evidence="1" id="KW-0472">Membrane</keyword>
<protein>
    <submittedName>
        <fullName evidence="2">Uncharacterized protein</fullName>
    </submittedName>
</protein>
<dbReference type="EMBL" id="JAJJMB010013076">
    <property type="protein sequence ID" value="KAI3871229.1"/>
    <property type="molecule type" value="Genomic_DNA"/>
</dbReference>
<comment type="caution">
    <text evidence="2">The sequence shown here is derived from an EMBL/GenBank/DDBJ whole genome shotgun (WGS) entry which is preliminary data.</text>
</comment>
<keyword evidence="3" id="KW-1185">Reference proteome</keyword>
<name>A0AAD4S7X8_9MAGN</name>
<feature type="transmembrane region" description="Helical" evidence="1">
    <location>
        <begin position="117"/>
        <end position="133"/>
    </location>
</feature>
<keyword evidence="1" id="KW-1133">Transmembrane helix</keyword>
<proteinExistence type="predicted"/>
<evidence type="ECO:0000256" key="1">
    <source>
        <dbReference type="SAM" id="Phobius"/>
    </source>
</evidence>
<dbReference type="Proteomes" id="UP001202328">
    <property type="component" value="Unassembled WGS sequence"/>
</dbReference>
<sequence>MNLFISFSFLKIANKKLLFSFSSPPEKKEEHHPKDAMIKKFHVAPILVSLVLLFTIFQFKNEPGKTGFDIVVKNLEGFKNGMYHFCVQHPHLTLMCVTIIMTEYARLVWMNRMHERMLLWLVGLLFWFVGFAKRRGLDMVMTRRVLMSLTGLMTLIVIEIQSIIMLIFLSSLFVTLVSLVVVTFDNDTSGFTEGVCICFFVSAVVFAWQENLYHALACCCASGIALAAKGSEG</sequence>
<evidence type="ECO:0000313" key="3">
    <source>
        <dbReference type="Proteomes" id="UP001202328"/>
    </source>
</evidence>
<organism evidence="2 3">
    <name type="scientific">Papaver atlanticum</name>
    <dbReference type="NCBI Taxonomy" id="357466"/>
    <lineage>
        <taxon>Eukaryota</taxon>
        <taxon>Viridiplantae</taxon>
        <taxon>Streptophyta</taxon>
        <taxon>Embryophyta</taxon>
        <taxon>Tracheophyta</taxon>
        <taxon>Spermatophyta</taxon>
        <taxon>Magnoliopsida</taxon>
        <taxon>Ranunculales</taxon>
        <taxon>Papaveraceae</taxon>
        <taxon>Papaveroideae</taxon>
        <taxon>Papaver</taxon>
    </lineage>
</organism>
<feature type="transmembrane region" description="Helical" evidence="1">
    <location>
        <begin position="41"/>
        <end position="59"/>
    </location>
</feature>
<evidence type="ECO:0000313" key="2">
    <source>
        <dbReference type="EMBL" id="KAI3871229.1"/>
    </source>
</evidence>